<dbReference type="Proteomes" id="UP000578352">
    <property type="component" value="Unassembled WGS sequence"/>
</dbReference>
<dbReference type="AlphaFoldDB" id="A0A853CXD9"/>
<evidence type="ECO:0000313" key="2">
    <source>
        <dbReference type="Proteomes" id="UP000578352"/>
    </source>
</evidence>
<gene>
    <name evidence="1" type="ORF">HNR13_004073</name>
</gene>
<dbReference type="EMBL" id="JACCFL010000001">
    <property type="protein sequence ID" value="NYJ25786.1"/>
    <property type="molecule type" value="Genomic_DNA"/>
</dbReference>
<comment type="caution">
    <text evidence="1">The sequence shown here is derived from an EMBL/GenBank/DDBJ whole genome shotgun (WGS) entry which is preliminary data.</text>
</comment>
<dbReference type="Gene3D" id="2.60.20.10">
    <property type="entry name" value="Crystallins"/>
    <property type="match status" value="1"/>
</dbReference>
<evidence type="ECO:0000313" key="1">
    <source>
        <dbReference type="EMBL" id="NYJ25786.1"/>
    </source>
</evidence>
<proteinExistence type="predicted"/>
<name>A0A853CXD9_9MICO</name>
<reference evidence="1 2" key="1">
    <citation type="submission" date="2020-07" db="EMBL/GenBank/DDBJ databases">
        <title>Sequencing the genomes of 1000 actinobacteria strains.</title>
        <authorList>
            <person name="Klenk H.-P."/>
        </authorList>
    </citation>
    <scope>NUCLEOTIDE SEQUENCE [LARGE SCALE GENOMIC DNA]</scope>
    <source>
        <strain evidence="1 2">DSM 15165</strain>
    </source>
</reference>
<sequence length="95" mass="10566">MCAYVDANGGGPAMRAYYSNSSWNGSWGNYNNSASSIWNNGNSQNVNVYVNQNYSGSNFTVYRGTGNRHTDLYWDQTGGVGIAFWNDNLESNLWT</sequence>
<protein>
    <submittedName>
        <fullName evidence="1">Uncharacterized protein</fullName>
    </submittedName>
</protein>
<organism evidence="1 2">
    <name type="scientific">Leifsonia shinshuensis</name>
    <dbReference type="NCBI Taxonomy" id="150026"/>
    <lineage>
        <taxon>Bacteria</taxon>
        <taxon>Bacillati</taxon>
        <taxon>Actinomycetota</taxon>
        <taxon>Actinomycetes</taxon>
        <taxon>Micrococcales</taxon>
        <taxon>Microbacteriaceae</taxon>
        <taxon>Leifsonia</taxon>
    </lineage>
</organism>
<accession>A0A853CXD9</accession>
<dbReference type="Pfam" id="PF03995">
    <property type="entry name" value="Inhibitor_I36"/>
    <property type="match status" value="1"/>
</dbReference>